<dbReference type="SMART" id="SM00422">
    <property type="entry name" value="HTH_MERR"/>
    <property type="match status" value="1"/>
</dbReference>
<accession>A0A8J8MJ26</accession>
<dbReference type="InterPro" id="IPR000551">
    <property type="entry name" value="MerR-type_HTH_dom"/>
</dbReference>
<reference evidence="4" key="1">
    <citation type="submission" date="2020-07" db="EMBL/GenBank/DDBJ databases">
        <title>Vallitalea pronyensis genome.</title>
        <authorList>
            <person name="Postec A."/>
        </authorList>
    </citation>
    <scope>NUCLEOTIDE SEQUENCE</scope>
    <source>
        <strain evidence="4">FatNI3</strain>
    </source>
</reference>
<dbReference type="Gene3D" id="3.20.80.10">
    <property type="entry name" value="Regulatory factor, effector binding domain"/>
    <property type="match status" value="1"/>
</dbReference>
<dbReference type="CDD" id="cd01107">
    <property type="entry name" value="HTH_BmrR"/>
    <property type="match status" value="1"/>
</dbReference>
<dbReference type="Proteomes" id="UP000683246">
    <property type="component" value="Chromosome"/>
</dbReference>
<dbReference type="PANTHER" id="PTHR30204">
    <property type="entry name" value="REDOX-CYCLING DRUG-SENSING TRANSCRIPTIONAL ACTIVATOR SOXR"/>
    <property type="match status" value="1"/>
</dbReference>
<evidence type="ECO:0000256" key="1">
    <source>
        <dbReference type="ARBA" id="ARBA00023125"/>
    </source>
</evidence>
<keyword evidence="2" id="KW-0175">Coiled coil</keyword>
<evidence type="ECO:0000259" key="3">
    <source>
        <dbReference type="PROSITE" id="PS50937"/>
    </source>
</evidence>
<dbReference type="InterPro" id="IPR010499">
    <property type="entry name" value="AraC_E-bd"/>
</dbReference>
<gene>
    <name evidence="4" type="ORF">HZI73_08610</name>
</gene>
<name>A0A8J8MJ26_9FIRM</name>
<keyword evidence="1" id="KW-0238">DNA-binding</keyword>
<evidence type="ECO:0000313" key="5">
    <source>
        <dbReference type="Proteomes" id="UP000683246"/>
    </source>
</evidence>
<dbReference type="SMART" id="SM00871">
    <property type="entry name" value="AraC_E_bind"/>
    <property type="match status" value="1"/>
</dbReference>
<dbReference type="InterPro" id="IPR047057">
    <property type="entry name" value="MerR_fam"/>
</dbReference>
<dbReference type="PANTHER" id="PTHR30204:SF97">
    <property type="entry name" value="MERR FAMILY REGULATORY PROTEIN"/>
    <property type="match status" value="1"/>
</dbReference>
<evidence type="ECO:0000256" key="2">
    <source>
        <dbReference type="SAM" id="Coils"/>
    </source>
</evidence>
<dbReference type="SUPFAM" id="SSF55136">
    <property type="entry name" value="Probable bacterial effector-binding domain"/>
    <property type="match status" value="1"/>
</dbReference>
<dbReference type="SUPFAM" id="SSF46955">
    <property type="entry name" value="Putative DNA-binding domain"/>
    <property type="match status" value="1"/>
</dbReference>
<dbReference type="KEGG" id="vpy:HZI73_08610"/>
<sequence>MYKIGLFSKMNRITTKTLRHYDEIGLLKPAHVDDLTGYRYYASEQLPILHKIMTLKQMGLGLTDIQQIVDNPVSAQVFLKLKEKELRDAVEEQEKKLLQIKNYMNRLKGENMAAYNPIIKTLPKVIVASMRFRSPSYGEYFHVIPKMGEEMKRQGAVCAEPEYCFSIYHDGEYKERDIDVEVCEAVVDFCQGSEMVQYKVIDQVDTAVCILHKGPYEAFREAYTFIYQWIKDNGYEAIDNPRESYIDGIWNKESKEDWLTEIQVPIKK</sequence>
<dbReference type="GO" id="GO:0003700">
    <property type="term" value="F:DNA-binding transcription factor activity"/>
    <property type="evidence" value="ECO:0007669"/>
    <property type="project" value="InterPro"/>
</dbReference>
<dbReference type="GO" id="GO:0003677">
    <property type="term" value="F:DNA binding"/>
    <property type="evidence" value="ECO:0007669"/>
    <property type="project" value="UniProtKB-KW"/>
</dbReference>
<dbReference type="Pfam" id="PF06445">
    <property type="entry name" value="GyrI-like"/>
    <property type="match status" value="1"/>
</dbReference>
<dbReference type="EMBL" id="CP058649">
    <property type="protein sequence ID" value="QUI22357.1"/>
    <property type="molecule type" value="Genomic_DNA"/>
</dbReference>
<dbReference type="PROSITE" id="PS50937">
    <property type="entry name" value="HTH_MERR_2"/>
    <property type="match status" value="1"/>
</dbReference>
<protein>
    <submittedName>
        <fullName evidence="4">MerR family transcriptional regulator</fullName>
    </submittedName>
</protein>
<feature type="coiled-coil region" evidence="2">
    <location>
        <begin position="83"/>
        <end position="110"/>
    </location>
</feature>
<dbReference type="InterPro" id="IPR009061">
    <property type="entry name" value="DNA-bd_dom_put_sf"/>
</dbReference>
<dbReference type="InterPro" id="IPR011256">
    <property type="entry name" value="Reg_factor_effector_dom_sf"/>
</dbReference>
<proteinExistence type="predicted"/>
<dbReference type="Gene3D" id="1.10.1660.10">
    <property type="match status" value="1"/>
</dbReference>
<dbReference type="RefSeq" id="WP_212697841.1">
    <property type="nucleotide sequence ID" value="NZ_CP058649.1"/>
</dbReference>
<evidence type="ECO:0000313" key="4">
    <source>
        <dbReference type="EMBL" id="QUI22357.1"/>
    </source>
</evidence>
<feature type="domain" description="HTH merR-type" evidence="3">
    <location>
        <begin position="1"/>
        <end position="71"/>
    </location>
</feature>
<dbReference type="InterPro" id="IPR029442">
    <property type="entry name" value="GyrI-like"/>
</dbReference>
<dbReference type="Pfam" id="PF13411">
    <property type="entry name" value="MerR_1"/>
    <property type="match status" value="1"/>
</dbReference>
<organism evidence="4 5">
    <name type="scientific">Vallitalea pronyensis</name>
    <dbReference type="NCBI Taxonomy" id="1348613"/>
    <lineage>
        <taxon>Bacteria</taxon>
        <taxon>Bacillati</taxon>
        <taxon>Bacillota</taxon>
        <taxon>Clostridia</taxon>
        <taxon>Lachnospirales</taxon>
        <taxon>Vallitaleaceae</taxon>
        <taxon>Vallitalea</taxon>
    </lineage>
</organism>
<keyword evidence="5" id="KW-1185">Reference proteome</keyword>
<dbReference type="AlphaFoldDB" id="A0A8J8MJ26"/>